<evidence type="ECO:0008006" key="5">
    <source>
        <dbReference type="Google" id="ProtNLM"/>
    </source>
</evidence>
<evidence type="ECO:0000256" key="2">
    <source>
        <dbReference type="SAM" id="SignalP"/>
    </source>
</evidence>
<keyword evidence="2" id="KW-0732">Signal</keyword>
<dbReference type="PROSITE" id="PS51257">
    <property type="entry name" value="PROKAR_LIPOPROTEIN"/>
    <property type="match status" value="1"/>
</dbReference>
<organism evidence="3 4">
    <name type="scientific">Pelotomaculum isophthalicicum JI</name>
    <dbReference type="NCBI Taxonomy" id="947010"/>
    <lineage>
        <taxon>Bacteria</taxon>
        <taxon>Bacillati</taxon>
        <taxon>Bacillota</taxon>
        <taxon>Clostridia</taxon>
        <taxon>Eubacteriales</taxon>
        <taxon>Desulfotomaculaceae</taxon>
        <taxon>Pelotomaculum</taxon>
    </lineage>
</organism>
<reference evidence="3" key="1">
    <citation type="submission" date="2022-02" db="EMBL/GenBank/DDBJ databases">
        <authorList>
            <person name="Leng L."/>
        </authorList>
    </citation>
    <scope>NUCLEOTIDE SEQUENCE</scope>
    <source>
        <strain evidence="3">JI</strain>
    </source>
</reference>
<keyword evidence="4" id="KW-1185">Reference proteome</keyword>
<protein>
    <recommendedName>
        <fullName evidence="5">Lipoprotein</fullName>
    </recommendedName>
</protein>
<dbReference type="Proteomes" id="UP001154312">
    <property type="component" value="Unassembled WGS sequence"/>
</dbReference>
<dbReference type="AlphaFoldDB" id="A0A9X4H074"/>
<feature type="compositionally biased region" description="Basic and acidic residues" evidence="1">
    <location>
        <begin position="59"/>
        <end position="78"/>
    </location>
</feature>
<feature type="chain" id="PRO_5040821645" description="Lipoprotein" evidence="2">
    <location>
        <begin position="23"/>
        <end position="222"/>
    </location>
</feature>
<comment type="caution">
    <text evidence="3">The sequence shown here is derived from an EMBL/GenBank/DDBJ whole genome shotgun (WGS) entry which is preliminary data.</text>
</comment>
<accession>A0A9X4H074</accession>
<name>A0A9X4H074_9FIRM</name>
<evidence type="ECO:0000256" key="1">
    <source>
        <dbReference type="SAM" id="MobiDB-lite"/>
    </source>
</evidence>
<evidence type="ECO:0000313" key="3">
    <source>
        <dbReference type="EMBL" id="MDF9409592.1"/>
    </source>
</evidence>
<sequence length="222" mass="25544">MKKYYLACLLLAAMLFSGCSIQKDQLKGMEDNTSPDKDNAVVEVKPAINAPQPAVKNPAEVEKVTEQKNNRDREAADYKSIKDREKSMPYAGLVSDDYKRIISLDELAARIAATYKFLEDYPDSPYREEISKWRSEYLHDYMFGNFKYTSSFQWMDGSNIFSKEYLKSYEDSQLKYKGTAFASLLNEYTALIKNEGNKMTDKVRAFVSKNSKDEQVIFKLPS</sequence>
<evidence type="ECO:0000313" key="4">
    <source>
        <dbReference type="Proteomes" id="UP001154312"/>
    </source>
</evidence>
<gene>
    <name evidence="3" type="ORF">L7E55_14735</name>
</gene>
<dbReference type="RefSeq" id="WP_277445083.1">
    <property type="nucleotide sequence ID" value="NZ_JAKOAV010000035.1"/>
</dbReference>
<feature type="signal peptide" evidence="2">
    <location>
        <begin position="1"/>
        <end position="22"/>
    </location>
</feature>
<proteinExistence type="predicted"/>
<feature type="region of interest" description="Disordered" evidence="1">
    <location>
        <begin position="56"/>
        <end position="78"/>
    </location>
</feature>
<dbReference type="EMBL" id="JAKOAV010000035">
    <property type="protein sequence ID" value="MDF9409592.1"/>
    <property type="molecule type" value="Genomic_DNA"/>
</dbReference>